<dbReference type="GO" id="GO:0005524">
    <property type="term" value="F:ATP binding"/>
    <property type="evidence" value="ECO:0007669"/>
    <property type="project" value="UniProtKB-UniRule"/>
</dbReference>
<organism evidence="11 12">
    <name type="scientific">Candidatus Woesebacteria bacterium RBG_13_46_13</name>
    <dbReference type="NCBI Taxonomy" id="1802479"/>
    <lineage>
        <taxon>Bacteria</taxon>
        <taxon>Candidatus Woeseibacteriota</taxon>
    </lineage>
</organism>
<evidence type="ECO:0000313" key="11">
    <source>
        <dbReference type="EMBL" id="OGM09977.1"/>
    </source>
</evidence>
<feature type="binding site" evidence="9">
    <location>
        <position position="30"/>
    </location>
    <ligand>
        <name>Zn(2+)</name>
        <dbReference type="ChEBI" id="CHEBI:29105"/>
    </ligand>
</feature>
<evidence type="ECO:0000256" key="9">
    <source>
        <dbReference type="HAMAP-Rule" id="MF_00041"/>
    </source>
</evidence>
<keyword evidence="5 9" id="KW-0862">Zinc</keyword>
<keyword evidence="4 9" id="KW-0547">Nucleotide-binding</keyword>
<gene>
    <name evidence="9" type="primary">cysS</name>
    <name evidence="11" type="ORF">A2Y68_00945</name>
</gene>
<dbReference type="EC" id="6.1.1.16" evidence="9"/>
<proteinExistence type="inferred from homology"/>
<dbReference type="InterPro" id="IPR024909">
    <property type="entry name" value="Cys-tRNA/MSH_ligase"/>
</dbReference>
<accession>A0A1F7X4N8</accession>
<dbReference type="Proteomes" id="UP000176778">
    <property type="component" value="Unassembled WGS sequence"/>
</dbReference>
<reference evidence="11 12" key="1">
    <citation type="journal article" date="2016" name="Nat. Commun.">
        <title>Thousands of microbial genomes shed light on interconnected biogeochemical processes in an aquifer system.</title>
        <authorList>
            <person name="Anantharaman K."/>
            <person name="Brown C.T."/>
            <person name="Hug L.A."/>
            <person name="Sharon I."/>
            <person name="Castelle C.J."/>
            <person name="Probst A.J."/>
            <person name="Thomas B.C."/>
            <person name="Singh A."/>
            <person name="Wilkins M.J."/>
            <person name="Karaoz U."/>
            <person name="Brodie E.L."/>
            <person name="Williams K.H."/>
            <person name="Hubbard S.S."/>
            <person name="Banfield J.F."/>
        </authorList>
    </citation>
    <scope>NUCLEOTIDE SEQUENCE [LARGE SCALE GENOMIC DNA]</scope>
</reference>
<evidence type="ECO:0000256" key="4">
    <source>
        <dbReference type="ARBA" id="ARBA00022741"/>
    </source>
</evidence>
<comment type="catalytic activity">
    <reaction evidence="9">
        <text>tRNA(Cys) + L-cysteine + ATP = L-cysteinyl-tRNA(Cys) + AMP + diphosphate</text>
        <dbReference type="Rhea" id="RHEA:17773"/>
        <dbReference type="Rhea" id="RHEA-COMP:9661"/>
        <dbReference type="Rhea" id="RHEA-COMP:9679"/>
        <dbReference type="ChEBI" id="CHEBI:30616"/>
        <dbReference type="ChEBI" id="CHEBI:33019"/>
        <dbReference type="ChEBI" id="CHEBI:35235"/>
        <dbReference type="ChEBI" id="CHEBI:78442"/>
        <dbReference type="ChEBI" id="CHEBI:78517"/>
        <dbReference type="ChEBI" id="CHEBI:456215"/>
        <dbReference type="EC" id="6.1.1.16"/>
    </reaction>
</comment>
<feature type="binding site" evidence="9">
    <location>
        <position position="246"/>
    </location>
    <ligand>
        <name>Zn(2+)</name>
        <dbReference type="ChEBI" id="CHEBI:29105"/>
    </ligand>
</feature>
<dbReference type="Gene3D" id="3.40.50.620">
    <property type="entry name" value="HUPs"/>
    <property type="match status" value="1"/>
</dbReference>
<dbReference type="AlphaFoldDB" id="A0A1F7X4N8"/>
<comment type="subunit">
    <text evidence="1 9">Monomer.</text>
</comment>
<dbReference type="InterPro" id="IPR014729">
    <property type="entry name" value="Rossmann-like_a/b/a_fold"/>
</dbReference>
<feature type="binding site" evidence="9">
    <location>
        <position position="221"/>
    </location>
    <ligand>
        <name>Zn(2+)</name>
        <dbReference type="ChEBI" id="CHEBI:29105"/>
    </ligand>
</feature>
<dbReference type="GO" id="GO:0008270">
    <property type="term" value="F:zinc ion binding"/>
    <property type="evidence" value="ECO:0007669"/>
    <property type="project" value="UniProtKB-UniRule"/>
</dbReference>
<evidence type="ECO:0000259" key="10">
    <source>
        <dbReference type="Pfam" id="PF01406"/>
    </source>
</evidence>
<evidence type="ECO:0000256" key="5">
    <source>
        <dbReference type="ARBA" id="ARBA00022833"/>
    </source>
</evidence>
<dbReference type="Pfam" id="PF01406">
    <property type="entry name" value="tRNA-synt_1e"/>
    <property type="match status" value="1"/>
</dbReference>
<comment type="caution">
    <text evidence="11">The sequence shown here is derived from an EMBL/GenBank/DDBJ whole genome shotgun (WGS) entry which is preliminary data.</text>
</comment>
<evidence type="ECO:0000256" key="1">
    <source>
        <dbReference type="ARBA" id="ARBA00011245"/>
    </source>
</evidence>
<dbReference type="STRING" id="1802479.A2Y68_00945"/>
<feature type="short sequence motif" description="'KMSKS' region" evidence="9">
    <location>
        <begin position="278"/>
        <end position="282"/>
    </location>
</feature>
<dbReference type="PANTHER" id="PTHR10890">
    <property type="entry name" value="CYSTEINYL-TRNA SYNTHETASE"/>
    <property type="match status" value="1"/>
</dbReference>
<dbReference type="InterPro" id="IPR015803">
    <property type="entry name" value="Cys-tRNA-ligase"/>
</dbReference>
<protein>
    <recommendedName>
        <fullName evidence="9">Cysteine--tRNA ligase</fullName>
        <ecNumber evidence="9">6.1.1.16</ecNumber>
    </recommendedName>
    <alternativeName>
        <fullName evidence="9">Cysteinyl-tRNA synthetase</fullName>
        <shortName evidence="9">CysRS</shortName>
    </alternativeName>
</protein>
<sequence length="467" mass="52213">MADIYLYNSLSRQKELFAPLKAPDVGMYACGPTVYDYQHIGNMRRYVGDDTLKRVLALNGFKVKHVMNVTDVGHLTSDADTGEDKLEKSAAEKGKSAAEIARFFEEQFFSSTDALNVIRPDILCRATEHVSEQIELIKKIEENGFTYLTDDGVYFDTTKLKDYGRLAGGKEGIKPGVRVDIAGKKNPTDFALWKFSPKDSKRQMEWDSPWGTGFPGWHIECSAMSMKYLGETFDIHTGGVDHVAVHHTNEIAQSEAATGKAPVKYWVHYEFLQVDGAKMAKSLGNTYTVTDVEKKGFDPLALRYLFLSAHYRDSLNFTWESLQAAQNALEKLRSAVAALKDEKTRTALSSEKDAKTQTFREEFVKSVNDDINTASALAVVWQMLKSNIPSEDKYDLAIAFDEVLGLGLAKATVGKVEIPGKVQELLDKRNQLREQGKFEEADGVRKEIEEAGFVLEDSSQGTKIKPR</sequence>
<dbReference type="SUPFAM" id="SSF47323">
    <property type="entry name" value="Anticodon-binding domain of a subclass of class I aminoacyl-tRNA synthetases"/>
    <property type="match status" value="1"/>
</dbReference>
<dbReference type="EMBL" id="MGFR01000002">
    <property type="protein sequence ID" value="OGM09977.1"/>
    <property type="molecule type" value="Genomic_DNA"/>
</dbReference>
<dbReference type="InterPro" id="IPR009080">
    <property type="entry name" value="tRNAsynth_Ia_anticodon-bd"/>
</dbReference>
<comment type="similarity">
    <text evidence="9">Belongs to the class-I aminoacyl-tRNA synthetase family.</text>
</comment>
<dbReference type="InterPro" id="IPR032678">
    <property type="entry name" value="tRNA-synt_1_cat_dom"/>
</dbReference>
<dbReference type="PANTHER" id="PTHR10890:SF3">
    <property type="entry name" value="CYSTEINE--TRNA LIGASE, CYTOPLASMIC"/>
    <property type="match status" value="1"/>
</dbReference>
<feature type="binding site" evidence="9">
    <location>
        <position position="250"/>
    </location>
    <ligand>
        <name>Zn(2+)</name>
        <dbReference type="ChEBI" id="CHEBI:29105"/>
    </ligand>
</feature>
<dbReference type="PRINTS" id="PR00983">
    <property type="entry name" value="TRNASYNTHCYS"/>
</dbReference>
<keyword evidence="9" id="KW-0963">Cytoplasm</keyword>
<keyword evidence="7 9" id="KW-0648">Protein biosynthesis</keyword>
<dbReference type="Gene3D" id="1.20.120.1910">
    <property type="entry name" value="Cysteine-tRNA ligase, C-terminal anti-codon recognition domain"/>
    <property type="match status" value="1"/>
</dbReference>
<keyword evidence="2 9" id="KW-0436">Ligase</keyword>
<evidence type="ECO:0000256" key="3">
    <source>
        <dbReference type="ARBA" id="ARBA00022723"/>
    </source>
</evidence>
<dbReference type="GO" id="GO:0005829">
    <property type="term" value="C:cytosol"/>
    <property type="evidence" value="ECO:0007669"/>
    <property type="project" value="TreeGrafter"/>
</dbReference>
<evidence type="ECO:0000256" key="7">
    <source>
        <dbReference type="ARBA" id="ARBA00022917"/>
    </source>
</evidence>
<comment type="subcellular location">
    <subcellularLocation>
        <location evidence="9">Cytoplasm</location>
    </subcellularLocation>
</comment>
<keyword evidence="8 9" id="KW-0030">Aminoacyl-tRNA synthetase</keyword>
<feature type="short sequence motif" description="'HIGH' region" evidence="9">
    <location>
        <begin position="32"/>
        <end position="42"/>
    </location>
</feature>
<dbReference type="GO" id="GO:0004817">
    <property type="term" value="F:cysteine-tRNA ligase activity"/>
    <property type="evidence" value="ECO:0007669"/>
    <property type="project" value="UniProtKB-UniRule"/>
</dbReference>
<keyword evidence="3 9" id="KW-0479">Metal-binding</keyword>
<name>A0A1F7X4N8_9BACT</name>
<dbReference type="HAMAP" id="MF_00041">
    <property type="entry name" value="Cys_tRNA_synth"/>
    <property type="match status" value="1"/>
</dbReference>
<keyword evidence="6 9" id="KW-0067">ATP-binding</keyword>
<evidence type="ECO:0000256" key="2">
    <source>
        <dbReference type="ARBA" id="ARBA00022598"/>
    </source>
</evidence>
<comment type="cofactor">
    <cofactor evidence="9">
        <name>Zn(2+)</name>
        <dbReference type="ChEBI" id="CHEBI:29105"/>
    </cofactor>
    <text evidence="9">Binds 1 zinc ion per subunit.</text>
</comment>
<feature type="binding site" evidence="9">
    <location>
        <position position="281"/>
    </location>
    <ligand>
        <name>ATP</name>
        <dbReference type="ChEBI" id="CHEBI:30616"/>
    </ligand>
</feature>
<dbReference type="CDD" id="cd00672">
    <property type="entry name" value="CysRS_core"/>
    <property type="match status" value="1"/>
</dbReference>
<dbReference type="NCBIfam" id="TIGR00435">
    <property type="entry name" value="cysS"/>
    <property type="match status" value="1"/>
</dbReference>
<evidence type="ECO:0000313" key="12">
    <source>
        <dbReference type="Proteomes" id="UP000176778"/>
    </source>
</evidence>
<dbReference type="SUPFAM" id="SSF52374">
    <property type="entry name" value="Nucleotidylyl transferase"/>
    <property type="match status" value="1"/>
</dbReference>
<feature type="domain" description="tRNA synthetases class I catalytic" evidence="10">
    <location>
        <begin position="17"/>
        <end position="326"/>
    </location>
</feature>
<dbReference type="GO" id="GO:0006423">
    <property type="term" value="P:cysteinyl-tRNA aminoacylation"/>
    <property type="evidence" value="ECO:0007669"/>
    <property type="project" value="UniProtKB-UniRule"/>
</dbReference>
<evidence type="ECO:0000256" key="8">
    <source>
        <dbReference type="ARBA" id="ARBA00023146"/>
    </source>
</evidence>
<evidence type="ECO:0000256" key="6">
    <source>
        <dbReference type="ARBA" id="ARBA00022840"/>
    </source>
</evidence>